<dbReference type="GO" id="GO:0006281">
    <property type="term" value="P:DNA repair"/>
    <property type="evidence" value="ECO:0007669"/>
    <property type="project" value="UniProtKB-KW"/>
</dbReference>
<evidence type="ECO:0000256" key="4">
    <source>
        <dbReference type="ARBA" id="ARBA00022806"/>
    </source>
</evidence>
<dbReference type="OrthoDB" id="11644at2157"/>
<dbReference type="InterPro" id="IPR001650">
    <property type="entry name" value="Helicase_C-like"/>
</dbReference>
<dbReference type="SMART" id="SM00891">
    <property type="entry name" value="ERCC4"/>
    <property type="match status" value="1"/>
</dbReference>
<keyword evidence="5" id="KW-0067">ATP-binding</keyword>
<dbReference type="Pfam" id="PF14520">
    <property type="entry name" value="HHH_5"/>
    <property type="match status" value="1"/>
</dbReference>
<dbReference type="AlphaFoldDB" id="F0T7D1"/>
<dbReference type="InterPro" id="IPR010994">
    <property type="entry name" value="RuvA_2-like"/>
</dbReference>
<keyword evidence="4 10" id="KW-0347">Helicase</keyword>
<keyword evidence="1" id="KW-0547">Nucleotide-binding</keyword>
<dbReference type="InterPro" id="IPR006166">
    <property type="entry name" value="ERCC4_domain"/>
</dbReference>
<evidence type="ECO:0000256" key="6">
    <source>
        <dbReference type="ARBA" id="ARBA00023125"/>
    </source>
</evidence>
<evidence type="ECO:0000256" key="2">
    <source>
        <dbReference type="ARBA" id="ARBA00022763"/>
    </source>
</evidence>
<reference evidence="11" key="1">
    <citation type="submission" date="2011-02" db="EMBL/GenBank/DDBJ databases">
        <title>Complete sequence of Methanobacterium sp. AL-21.</title>
        <authorList>
            <consortium name="US DOE Joint Genome Institute"/>
            <person name="Lucas S."/>
            <person name="Copeland A."/>
            <person name="Lapidus A."/>
            <person name="Cheng J.-F."/>
            <person name="Goodwin L."/>
            <person name="Pitluck S."/>
            <person name="Chertkov O."/>
            <person name="Detter J.C."/>
            <person name="Han C."/>
            <person name="Tapia R."/>
            <person name="Land M."/>
            <person name="Hauser L."/>
            <person name="Kyrpides N."/>
            <person name="Ivanova N."/>
            <person name="Mikhailova N."/>
            <person name="Pagani I."/>
            <person name="Cadillo-Quiroz H."/>
            <person name="Imachi H."/>
            <person name="Zinder S."/>
            <person name="Liu W."/>
            <person name="Woyke T."/>
        </authorList>
    </citation>
    <scope>NUCLEOTIDE SEQUENCE [LARGE SCALE GENOMIC DNA]</scope>
    <source>
        <strain evidence="11">AL-21</strain>
    </source>
</reference>
<dbReference type="Proteomes" id="UP000007490">
    <property type="component" value="Chromosome"/>
</dbReference>
<keyword evidence="11" id="KW-1185">Reference proteome</keyword>
<keyword evidence="3" id="KW-0378">Hydrolase</keyword>
<dbReference type="InterPro" id="IPR027417">
    <property type="entry name" value="P-loop_NTPase"/>
</dbReference>
<evidence type="ECO:0000256" key="5">
    <source>
        <dbReference type="ARBA" id="ARBA00022840"/>
    </source>
</evidence>
<feature type="domain" description="Helicase C-terminal" evidence="9">
    <location>
        <begin position="362"/>
        <end position="535"/>
    </location>
</feature>
<keyword evidence="6" id="KW-0238">DNA-binding</keyword>
<evidence type="ECO:0000313" key="11">
    <source>
        <dbReference type="Proteomes" id="UP000007490"/>
    </source>
</evidence>
<keyword evidence="2" id="KW-0227">DNA damage</keyword>
<dbReference type="RefSeq" id="WP_013643711.1">
    <property type="nucleotide sequence ID" value="NC_015216.1"/>
</dbReference>
<dbReference type="HOGENOM" id="CLU_002513_3_1_2"/>
<dbReference type="GeneID" id="10276532"/>
<dbReference type="GO" id="GO:0004518">
    <property type="term" value="F:nuclease activity"/>
    <property type="evidence" value="ECO:0007669"/>
    <property type="project" value="InterPro"/>
</dbReference>
<dbReference type="InterPro" id="IPR011545">
    <property type="entry name" value="DEAD/DEAH_box_helicase_dom"/>
</dbReference>
<evidence type="ECO:0000259" key="8">
    <source>
        <dbReference type="PROSITE" id="PS51192"/>
    </source>
</evidence>
<dbReference type="NCBIfam" id="NF010337">
    <property type="entry name" value="PRK13766.1"/>
    <property type="match status" value="1"/>
</dbReference>
<reference evidence="10 11" key="2">
    <citation type="journal article" date="2014" name="Int. J. Syst. Evol. Microbiol.">
        <title>Methanobacterium paludis sp. nov. and a novel strain of Methanobacterium lacus isolated from northern peatlands.</title>
        <authorList>
            <person name="Cadillo-Quiroz H."/>
            <person name="Brauer S.L."/>
            <person name="Goodson N."/>
            <person name="Yavitt J.B."/>
            <person name="Zinder S.H."/>
        </authorList>
    </citation>
    <scope>NUCLEOTIDE SEQUENCE [LARGE SCALE GENOMIC DNA]</scope>
    <source>
        <strain evidence="10 11">AL-21</strain>
    </source>
</reference>
<keyword evidence="7" id="KW-0234">DNA repair</keyword>
<dbReference type="SUPFAM" id="SSF52980">
    <property type="entry name" value="Restriction endonuclease-like"/>
    <property type="match status" value="1"/>
</dbReference>
<dbReference type="Pfam" id="PF00270">
    <property type="entry name" value="DEAD"/>
    <property type="match status" value="1"/>
</dbReference>
<evidence type="ECO:0000256" key="3">
    <source>
        <dbReference type="ARBA" id="ARBA00022801"/>
    </source>
</evidence>
<evidence type="ECO:0000256" key="1">
    <source>
        <dbReference type="ARBA" id="ARBA00022741"/>
    </source>
</evidence>
<dbReference type="InterPro" id="IPR011335">
    <property type="entry name" value="Restrct_endonuc-II-like"/>
</dbReference>
<name>F0T7D1_METLA</name>
<dbReference type="SMART" id="SM00490">
    <property type="entry name" value="HELICc"/>
    <property type="match status" value="1"/>
</dbReference>
<organism evidence="10 11">
    <name type="scientific">Methanobacterium lacus (strain AL-21)</name>
    <dbReference type="NCBI Taxonomy" id="877455"/>
    <lineage>
        <taxon>Archaea</taxon>
        <taxon>Methanobacteriati</taxon>
        <taxon>Methanobacteriota</taxon>
        <taxon>Methanomada group</taxon>
        <taxon>Methanobacteria</taxon>
        <taxon>Methanobacteriales</taxon>
        <taxon>Methanobacteriaceae</taxon>
        <taxon>Methanobacterium</taxon>
    </lineage>
</organism>
<dbReference type="Gene3D" id="3.40.50.10130">
    <property type="match status" value="1"/>
</dbReference>
<gene>
    <name evidence="10" type="ordered locus">Metbo_0107</name>
</gene>
<dbReference type="Pfam" id="PF21210">
    <property type="entry name" value="RNA_helicase_helical"/>
    <property type="match status" value="1"/>
</dbReference>
<dbReference type="KEGG" id="mel:Metbo_0107"/>
<dbReference type="GO" id="GO:0140097">
    <property type="term" value="F:catalytic activity, acting on DNA"/>
    <property type="evidence" value="ECO:0007669"/>
    <property type="project" value="UniProtKB-ARBA"/>
</dbReference>
<dbReference type="GO" id="GO:0004386">
    <property type="term" value="F:helicase activity"/>
    <property type="evidence" value="ECO:0007669"/>
    <property type="project" value="UniProtKB-KW"/>
</dbReference>
<dbReference type="InterPro" id="IPR003583">
    <property type="entry name" value="Hlx-hairpin-Hlx_DNA-bd_motif"/>
</dbReference>
<dbReference type="GO" id="GO:0005524">
    <property type="term" value="F:ATP binding"/>
    <property type="evidence" value="ECO:0007669"/>
    <property type="project" value="UniProtKB-KW"/>
</dbReference>
<evidence type="ECO:0000313" key="10">
    <source>
        <dbReference type="EMBL" id="ADZ08360.1"/>
    </source>
</evidence>
<dbReference type="Gene3D" id="3.40.50.300">
    <property type="entry name" value="P-loop containing nucleotide triphosphate hydrolases"/>
    <property type="match status" value="2"/>
</dbReference>
<dbReference type="GO" id="GO:0016787">
    <property type="term" value="F:hydrolase activity"/>
    <property type="evidence" value="ECO:0007669"/>
    <property type="project" value="UniProtKB-KW"/>
</dbReference>
<dbReference type="PROSITE" id="PS51194">
    <property type="entry name" value="HELICASE_CTER"/>
    <property type="match status" value="1"/>
</dbReference>
<dbReference type="GO" id="GO:0003677">
    <property type="term" value="F:DNA binding"/>
    <property type="evidence" value="ECO:0007669"/>
    <property type="project" value="UniProtKB-KW"/>
</dbReference>
<dbReference type="Pfam" id="PF00271">
    <property type="entry name" value="Helicase_C"/>
    <property type="match status" value="1"/>
</dbReference>
<dbReference type="SUPFAM" id="SSF47781">
    <property type="entry name" value="RuvA domain 2-like"/>
    <property type="match status" value="1"/>
</dbReference>
<dbReference type="SUPFAM" id="SSF52540">
    <property type="entry name" value="P-loop containing nucleoside triphosphate hydrolases"/>
    <property type="match status" value="1"/>
</dbReference>
<dbReference type="PANTHER" id="PTHR14025">
    <property type="entry name" value="FANCONI ANEMIA GROUP M FANCM FAMILY MEMBER"/>
    <property type="match status" value="1"/>
</dbReference>
<dbReference type="SMART" id="SM00278">
    <property type="entry name" value="HhH1"/>
    <property type="match status" value="2"/>
</dbReference>
<dbReference type="InterPro" id="IPR041755">
    <property type="entry name" value="Hef_ID"/>
</dbReference>
<dbReference type="FunFam" id="3.40.50.300:FF:001992">
    <property type="entry name" value="ATP-dependent RNA helicase, putative"/>
    <property type="match status" value="1"/>
</dbReference>
<proteinExistence type="predicted"/>
<dbReference type="PANTHER" id="PTHR14025:SF20">
    <property type="entry name" value="FANCONI ANEMIA GROUP M PROTEIN"/>
    <property type="match status" value="1"/>
</dbReference>
<dbReference type="eggNOG" id="arCOG00872">
    <property type="taxonomic scope" value="Archaea"/>
</dbReference>
<accession>F0T7D1</accession>
<dbReference type="Gene3D" id="1.10.150.20">
    <property type="entry name" value="5' to 3' exonuclease, C-terminal subdomain"/>
    <property type="match status" value="1"/>
</dbReference>
<dbReference type="CDD" id="cd12089">
    <property type="entry name" value="Hef_ID"/>
    <property type="match status" value="1"/>
</dbReference>
<sequence length="769" mass="87311">MVSKKTEREVQTSKKVEWIQHPLIKPEKIESRLYQQVLAADVLKKGNTMIVAPTALGKTIVAALVSAERLKTFEDSKVLVLAPSKPLVIQHEESFREFLKTSVSSLTGSIKPEERVKLWNNSQIICATPQTVESDIISSRYDLKNVSLMVFDECHRGVGSYSYVYLADKYVKEAKNPLLLGLTASPGWNEDKIQEVCQNLYIKEVEIKSEEDSDVEPYFNPVEVKWIKTELNQELKDIKMHLEKALKARLTTLKKMGVISSISNVSKKDVLKAKGRAQKRIGVSLHPPQKCFLAVSILTAVINIQHSVELLETQGTIPLQKYIERLKKKKTKAAKGLLNDAEFQMAVGLADKAVENGVDHPKLKRLMQILKKELKNSNSRIIIFTQFRDSVENIYQHCMETNINAVKFYGQASRENEKGLTQKKQKEIIKSFKNGEYDVLISTSVAEEGIDIPSVDLVVLYEPVPSEIRMIQRRGRTGRKNRGRMFILITKGTRDESYYWSSINKEKQMKKQLNKNFNKDLTDFKPVKTKTNSEDAEKPADENRPIIYADSREGSSRVLRELERLNVDIKVKSLAVADYQVSDDVAIERKTNTDFVSSIMDKRLHKQAKELVDNFKKPVIIIEGSEFYSGFIHPNAVRGALASIAVDFGIPIIPTRSPEDTAAMINRIAIREQTHERSDIQIRTEKKPLTTWEQQIFIVESLPNIGPVTARKLLEEFKTVRGVINASEEELKKVDGIGDKIAKNIIRVVDSGFKTLKSEKYLKLDLKNS</sequence>
<feature type="domain" description="Helicase ATP-binding" evidence="8">
    <location>
        <begin position="39"/>
        <end position="204"/>
    </location>
</feature>
<protein>
    <submittedName>
        <fullName evidence="10">Helicase domain protein</fullName>
    </submittedName>
</protein>
<dbReference type="PROSITE" id="PS51192">
    <property type="entry name" value="HELICASE_ATP_BIND_1"/>
    <property type="match status" value="1"/>
</dbReference>
<dbReference type="EMBL" id="CP002551">
    <property type="protein sequence ID" value="ADZ08360.1"/>
    <property type="molecule type" value="Genomic_DNA"/>
</dbReference>
<evidence type="ECO:0000259" key="9">
    <source>
        <dbReference type="PROSITE" id="PS51194"/>
    </source>
</evidence>
<dbReference type="CDD" id="cd20075">
    <property type="entry name" value="XPF_nuclease_XPF_arch"/>
    <property type="match status" value="1"/>
</dbReference>
<dbReference type="Gene3D" id="1.20.1320.20">
    <property type="entry name" value="hef helicase domain"/>
    <property type="match status" value="1"/>
</dbReference>
<dbReference type="SMART" id="SM00487">
    <property type="entry name" value="DEXDc"/>
    <property type="match status" value="1"/>
</dbReference>
<dbReference type="Pfam" id="PF02732">
    <property type="entry name" value="ERCC4"/>
    <property type="match status" value="1"/>
</dbReference>
<dbReference type="InterPro" id="IPR014001">
    <property type="entry name" value="Helicase_ATP-bd"/>
</dbReference>
<evidence type="ECO:0000256" key="7">
    <source>
        <dbReference type="ARBA" id="ARBA00023204"/>
    </source>
</evidence>
<dbReference type="STRING" id="877455.Metbo_0107"/>